<dbReference type="EMBL" id="BLJN01000005">
    <property type="protein sequence ID" value="GFE82938.1"/>
    <property type="molecule type" value="Genomic_DNA"/>
</dbReference>
<feature type="chain" id="PRO_5032405739" description="START domain-containing protein" evidence="1">
    <location>
        <begin position="25"/>
        <end position="225"/>
    </location>
</feature>
<dbReference type="Proteomes" id="UP000445000">
    <property type="component" value="Unassembled WGS sequence"/>
</dbReference>
<reference evidence="3" key="1">
    <citation type="submission" date="2020-01" db="EMBL/GenBank/DDBJ databases">
        <title>'Steroidobacter agaridevorans' sp. nov., agar-degrading bacteria isolated from rhizosphere soils.</title>
        <authorList>
            <person name="Ikenaga M."/>
            <person name="Kataoka M."/>
            <person name="Murouchi A."/>
            <person name="Katsuragi S."/>
            <person name="Sakai M."/>
        </authorList>
    </citation>
    <scope>NUCLEOTIDE SEQUENCE [LARGE SCALE GENOMIC DNA]</scope>
    <source>
        <strain evidence="3">YU21-B</strain>
    </source>
</reference>
<gene>
    <name evidence="2" type="ORF">GCM10011487_49380</name>
</gene>
<dbReference type="InterPro" id="IPR023393">
    <property type="entry name" value="START-like_dom_sf"/>
</dbReference>
<keyword evidence="3" id="KW-1185">Reference proteome</keyword>
<evidence type="ECO:0000313" key="3">
    <source>
        <dbReference type="Proteomes" id="UP000445000"/>
    </source>
</evidence>
<accession>A0A829YJC6</accession>
<dbReference type="Gene3D" id="3.30.530.20">
    <property type="match status" value="1"/>
</dbReference>
<name>A0A829YJC6_9GAMM</name>
<evidence type="ECO:0000313" key="2">
    <source>
        <dbReference type="EMBL" id="GFE82938.1"/>
    </source>
</evidence>
<dbReference type="RefSeq" id="WP_161814567.1">
    <property type="nucleotide sequence ID" value="NZ_BLJN01000005.1"/>
</dbReference>
<proteinExistence type="predicted"/>
<dbReference type="SUPFAM" id="SSF55961">
    <property type="entry name" value="Bet v1-like"/>
    <property type="match status" value="1"/>
</dbReference>
<evidence type="ECO:0000256" key="1">
    <source>
        <dbReference type="SAM" id="SignalP"/>
    </source>
</evidence>
<feature type="signal peptide" evidence="1">
    <location>
        <begin position="1"/>
        <end position="24"/>
    </location>
</feature>
<organism evidence="2 3">
    <name type="scientific">Steroidobacter agaridevorans</name>
    <dbReference type="NCBI Taxonomy" id="2695856"/>
    <lineage>
        <taxon>Bacteria</taxon>
        <taxon>Pseudomonadati</taxon>
        <taxon>Pseudomonadota</taxon>
        <taxon>Gammaproteobacteria</taxon>
        <taxon>Steroidobacterales</taxon>
        <taxon>Steroidobacteraceae</taxon>
        <taxon>Steroidobacter</taxon>
    </lineage>
</organism>
<sequence length="225" mass="25109">MKLLKRVCLSLGVLLVALFGAHIAWTNSGSNEWKLVSDQDGIKISALKSPGYRLMKYKVNVRFDSELPEVLFMLTDLDTGKDFGASDIKRIEEVATPSLFYAYDTYKLTLPKPFGQVEVVLLNQCYEDPKTKQYHINIYAAPNRIPRAGDIPRVVHLSNNWTLTPVTGGVDVESVSEMDLGLPYVLANLAMPEVIGSQIKAMREVMKTDRYKNGKPVLLSSSQTP</sequence>
<keyword evidence="1" id="KW-0732">Signal</keyword>
<evidence type="ECO:0008006" key="4">
    <source>
        <dbReference type="Google" id="ProtNLM"/>
    </source>
</evidence>
<dbReference type="AlphaFoldDB" id="A0A829YJC6"/>
<comment type="caution">
    <text evidence="2">The sequence shown here is derived from an EMBL/GenBank/DDBJ whole genome shotgun (WGS) entry which is preliminary data.</text>
</comment>
<protein>
    <recommendedName>
        <fullName evidence="4">START domain-containing protein</fullName>
    </recommendedName>
</protein>